<dbReference type="PROSITE" id="PS00623">
    <property type="entry name" value="GMC_OXRED_1"/>
    <property type="match status" value="1"/>
</dbReference>
<evidence type="ECO:0000313" key="10">
    <source>
        <dbReference type="Proteomes" id="UP000007460"/>
    </source>
</evidence>
<dbReference type="GO" id="GO:0050660">
    <property type="term" value="F:flavin adenine dinucleotide binding"/>
    <property type="evidence" value="ECO:0007669"/>
    <property type="project" value="InterPro"/>
</dbReference>
<gene>
    <name evidence="9" type="ordered locus">SAR116_2134</name>
</gene>
<dbReference type="PROSITE" id="PS51257">
    <property type="entry name" value="PROKAR_LIPOPROTEIN"/>
    <property type="match status" value="1"/>
</dbReference>
<accession>D5BNU3</accession>
<dbReference type="InterPro" id="IPR036188">
    <property type="entry name" value="FAD/NAD-bd_sf"/>
</dbReference>
<dbReference type="InterPro" id="IPR007867">
    <property type="entry name" value="GMC_OxRtase_C"/>
</dbReference>
<feature type="binding site" evidence="5">
    <location>
        <position position="82"/>
    </location>
    <ligand>
        <name>FAD</name>
        <dbReference type="ChEBI" id="CHEBI:57692"/>
    </ligand>
</feature>
<reference evidence="9 10" key="1">
    <citation type="journal article" date="2010" name="J. Bacteriol.">
        <title>Complete genome sequence of "Candidatus Puniceispirillum marinum" IMCC1322, a representative of the SAR116 clade in the Alphaproteobacteria.</title>
        <authorList>
            <person name="Oh H.M."/>
            <person name="Kwon K.K."/>
            <person name="Kang I."/>
            <person name="Kang S.G."/>
            <person name="Lee J.H."/>
            <person name="Kim S.J."/>
            <person name="Cho J.C."/>
        </authorList>
    </citation>
    <scope>NUCLEOTIDE SEQUENCE [LARGE SCALE GENOMIC DNA]</scope>
    <source>
        <strain evidence="9 10">IMCC1322</strain>
    </source>
</reference>
<proteinExistence type="inferred from homology"/>
<dbReference type="AlphaFoldDB" id="D5BNU3"/>
<evidence type="ECO:0000259" key="8">
    <source>
        <dbReference type="PROSITE" id="PS00624"/>
    </source>
</evidence>
<dbReference type="PROSITE" id="PS00624">
    <property type="entry name" value="GMC_OXRED_2"/>
    <property type="match status" value="1"/>
</dbReference>
<dbReference type="Gene3D" id="3.50.50.60">
    <property type="entry name" value="FAD/NAD(P)-binding domain"/>
    <property type="match status" value="1"/>
</dbReference>
<evidence type="ECO:0000313" key="9">
    <source>
        <dbReference type="EMBL" id="ADE40377.1"/>
    </source>
</evidence>
<dbReference type="GO" id="GO:0008812">
    <property type="term" value="F:choline dehydrogenase activity"/>
    <property type="evidence" value="ECO:0007669"/>
    <property type="project" value="UniProtKB-EC"/>
</dbReference>
<dbReference type="SUPFAM" id="SSF54373">
    <property type="entry name" value="FAD-linked reductases, C-terminal domain"/>
    <property type="match status" value="1"/>
</dbReference>
<dbReference type="STRING" id="488538.SAR116_2134"/>
<keyword evidence="9" id="KW-0560">Oxidoreductase</keyword>
<dbReference type="OrthoDB" id="9785276at2"/>
<evidence type="ECO:0000256" key="2">
    <source>
        <dbReference type="ARBA" id="ARBA00010790"/>
    </source>
</evidence>
<evidence type="ECO:0000256" key="6">
    <source>
        <dbReference type="RuleBase" id="RU003968"/>
    </source>
</evidence>
<evidence type="ECO:0000256" key="3">
    <source>
        <dbReference type="ARBA" id="ARBA00022630"/>
    </source>
</evidence>
<organism evidence="9 10">
    <name type="scientific">Puniceispirillum marinum (strain IMCC1322)</name>
    <dbReference type="NCBI Taxonomy" id="488538"/>
    <lineage>
        <taxon>Bacteria</taxon>
        <taxon>Pseudomonadati</taxon>
        <taxon>Pseudomonadota</taxon>
        <taxon>Alphaproteobacteria</taxon>
        <taxon>Candidatus Puniceispirillales</taxon>
        <taxon>Candidatus Puniceispirillaceae</taxon>
        <taxon>Candidatus Puniceispirillum</taxon>
    </lineage>
</organism>
<evidence type="ECO:0000256" key="1">
    <source>
        <dbReference type="ARBA" id="ARBA00001974"/>
    </source>
</evidence>
<dbReference type="HOGENOM" id="CLU_002865_7_2_5"/>
<evidence type="ECO:0000256" key="5">
    <source>
        <dbReference type="PIRSR" id="PIRSR000137-2"/>
    </source>
</evidence>
<dbReference type="Pfam" id="PF05199">
    <property type="entry name" value="GMC_oxred_C"/>
    <property type="match status" value="1"/>
</dbReference>
<dbReference type="Proteomes" id="UP000007460">
    <property type="component" value="Chromosome"/>
</dbReference>
<dbReference type="InterPro" id="IPR000172">
    <property type="entry name" value="GMC_OxRdtase_N"/>
</dbReference>
<dbReference type="RefSeq" id="WP_013047004.1">
    <property type="nucleotide sequence ID" value="NC_014010.1"/>
</dbReference>
<dbReference type="eggNOG" id="COG2303">
    <property type="taxonomic scope" value="Bacteria"/>
</dbReference>
<protein>
    <submittedName>
        <fullName evidence="9">Glucose-methanol-choline oxidoreductase</fullName>
        <ecNumber evidence="9">1.1.99.1</ecNumber>
    </submittedName>
</protein>
<comment type="cofactor">
    <cofactor evidence="1 5">
        <name>FAD</name>
        <dbReference type="ChEBI" id="CHEBI:57692"/>
    </cofactor>
</comment>
<dbReference type="SUPFAM" id="SSF51905">
    <property type="entry name" value="FAD/NAD(P)-binding domain"/>
    <property type="match status" value="1"/>
</dbReference>
<dbReference type="PIRSF" id="PIRSF000137">
    <property type="entry name" value="Alcohol_oxidase"/>
    <property type="match status" value="1"/>
</dbReference>
<dbReference type="PANTHER" id="PTHR11552:SF147">
    <property type="entry name" value="CHOLINE DEHYDROGENASE, MITOCHONDRIAL"/>
    <property type="match status" value="1"/>
</dbReference>
<evidence type="ECO:0000256" key="4">
    <source>
        <dbReference type="ARBA" id="ARBA00022827"/>
    </source>
</evidence>
<comment type="similarity">
    <text evidence="2 6">Belongs to the GMC oxidoreductase family.</text>
</comment>
<keyword evidence="4 5" id="KW-0274">FAD</keyword>
<feature type="domain" description="Glucose-methanol-choline oxidoreductase N-terminal" evidence="7">
    <location>
        <begin position="80"/>
        <end position="103"/>
    </location>
</feature>
<keyword evidence="3 6" id="KW-0285">Flavoprotein</keyword>
<dbReference type="Pfam" id="PF00732">
    <property type="entry name" value="GMC_oxred_N"/>
    <property type="match status" value="1"/>
</dbReference>
<dbReference type="EMBL" id="CP001751">
    <property type="protein sequence ID" value="ADE40377.1"/>
    <property type="molecule type" value="Genomic_DNA"/>
</dbReference>
<feature type="domain" description="Glucose-methanol-choline oxidoreductase N-terminal" evidence="8">
    <location>
        <begin position="252"/>
        <end position="266"/>
    </location>
</feature>
<evidence type="ECO:0000259" key="7">
    <source>
        <dbReference type="PROSITE" id="PS00623"/>
    </source>
</evidence>
<dbReference type="KEGG" id="apb:SAR116_2134"/>
<dbReference type="Gene3D" id="3.30.560.10">
    <property type="entry name" value="Glucose Oxidase, domain 3"/>
    <property type="match status" value="1"/>
</dbReference>
<dbReference type="PANTHER" id="PTHR11552">
    <property type="entry name" value="GLUCOSE-METHANOL-CHOLINE GMC OXIDOREDUCTASE"/>
    <property type="match status" value="1"/>
</dbReference>
<dbReference type="EC" id="1.1.99.1" evidence="9"/>
<dbReference type="InterPro" id="IPR012132">
    <property type="entry name" value="GMC_OxRdtase"/>
</dbReference>
<keyword evidence="10" id="KW-1185">Reference proteome</keyword>
<name>D5BNU3_PUNMI</name>
<sequence length="531" mass="57538">MKFDYIIIGAGSAGCALANRLSADGRSQVALLEAGGRDLNPWIHIPVGYFKTMGNSSTDWCYNAEADAGLNGRAIPWPRGKVLGGSSSINGLLYVRGQPDDFNHWQQLGNKGWGWKDVLPLFKRAEHWEGAEAPERGKNGPLNVSENKVDRDIVTAWVDSAVAAGYKRTLDYNGEDQEGVGYFQMTMKNGQRCSSAVAYLKPARRRKNLHIITHAHAEKLLFKGKSCVGVQARINGISQDVYAGREVILSAGAIGSPQLLMVSGIGAASELAAHGIEVKNDLPGVGKNMQDHLQARPIFKTTASTINLEINNIFKRMRIALIYAASRSGPMAMAVSLGTGFLKSDPALDRPDIQFHIQPFSADSPSKGPHAFSAFTASVLQLRPESTGTLSLRSASMHDDPVIRPNYLATQTDCDTIVRGIQIARSLCDYEPIKSLITEEYAPGKNIGRDDTDGILNWARDTATTIYHPTGTCKMGQDNMAVVDERLRVHGIQGLRVADASIMPFITSGNTNAPVIMIGEKASDMIMEDAA</sequence>